<dbReference type="PROSITE" id="PS00726">
    <property type="entry name" value="AP_NUCLEASE_F1_1"/>
    <property type="match status" value="1"/>
</dbReference>
<dbReference type="InterPro" id="IPR000477">
    <property type="entry name" value="RT_dom"/>
</dbReference>
<dbReference type="Gene3D" id="1.10.10.60">
    <property type="entry name" value="Homeodomain-like"/>
    <property type="match status" value="1"/>
</dbReference>
<feature type="compositionally biased region" description="Basic and acidic residues" evidence="14">
    <location>
        <begin position="1971"/>
        <end position="1985"/>
    </location>
</feature>
<dbReference type="PROSITE" id="PS01359">
    <property type="entry name" value="ZF_PHD_1"/>
    <property type="match status" value="1"/>
</dbReference>
<dbReference type="Gene3D" id="3.30.40.10">
    <property type="entry name" value="Zinc/RING finger domain, C3HC4 (zinc finger)"/>
    <property type="match status" value="1"/>
</dbReference>
<dbReference type="GO" id="GO:0043565">
    <property type="term" value="F:sequence-specific DNA binding"/>
    <property type="evidence" value="ECO:0007669"/>
    <property type="project" value="UniProtKB-ARBA"/>
</dbReference>
<dbReference type="InterPro" id="IPR001965">
    <property type="entry name" value="Znf_PHD"/>
</dbReference>
<dbReference type="GO" id="GO:0045814">
    <property type="term" value="P:negative regulation of gene expression, epigenetic"/>
    <property type="evidence" value="ECO:0007669"/>
    <property type="project" value="TreeGrafter"/>
</dbReference>
<name>A0A2N9JAE3_FAGSY</name>
<feature type="compositionally biased region" description="Polar residues" evidence="14">
    <location>
        <begin position="2084"/>
        <end position="2098"/>
    </location>
</feature>
<evidence type="ECO:0000256" key="5">
    <source>
        <dbReference type="ARBA" id="ARBA00022833"/>
    </source>
</evidence>
<keyword evidence="10 11" id="KW-0539">Nucleus</keyword>
<dbReference type="FunFam" id="3.30.40.10:FF:000270">
    <property type="entry name" value="pathogenesis-related homeodomain protein-like"/>
    <property type="match status" value="1"/>
</dbReference>
<feature type="domain" description="Reverse transcriptase" evidence="17">
    <location>
        <begin position="959"/>
        <end position="1208"/>
    </location>
</feature>
<dbReference type="GO" id="GO:0008270">
    <property type="term" value="F:zinc ion binding"/>
    <property type="evidence" value="ECO:0007669"/>
    <property type="project" value="UniProtKB-KW"/>
</dbReference>
<evidence type="ECO:0000256" key="7">
    <source>
        <dbReference type="ARBA" id="ARBA00023125"/>
    </source>
</evidence>
<evidence type="ECO:0000256" key="8">
    <source>
        <dbReference type="ARBA" id="ARBA00023155"/>
    </source>
</evidence>
<keyword evidence="3" id="KW-0479">Metal-binding</keyword>
<dbReference type="GO" id="GO:0005634">
    <property type="term" value="C:nucleus"/>
    <property type="evidence" value="ECO:0007669"/>
    <property type="project" value="UniProtKB-SubCell"/>
</dbReference>
<feature type="region of interest" description="Disordered" evidence="14">
    <location>
        <begin position="1747"/>
        <end position="2025"/>
    </location>
</feature>
<dbReference type="PANTHER" id="PTHR12628">
    <property type="entry name" value="POLYCOMB-LIKE TRANSCRIPTION FACTOR"/>
    <property type="match status" value="1"/>
</dbReference>
<feature type="compositionally biased region" description="Polar residues" evidence="14">
    <location>
        <begin position="1992"/>
        <end position="2004"/>
    </location>
</feature>
<dbReference type="InterPro" id="IPR020847">
    <property type="entry name" value="AP_endonuclease_F1_BS"/>
</dbReference>
<dbReference type="GO" id="GO:0006281">
    <property type="term" value="P:DNA repair"/>
    <property type="evidence" value="ECO:0007669"/>
    <property type="project" value="InterPro"/>
</dbReference>
<evidence type="ECO:0000256" key="11">
    <source>
        <dbReference type="PROSITE-ProRule" id="PRU00108"/>
    </source>
</evidence>
<evidence type="ECO:0000256" key="6">
    <source>
        <dbReference type="ARBA" id="ARBA00023015"/>
    </source>
</evidence>
<evidence type="ECO:0000313" key="18">
    <source>
        <dbReference type="EMBL" id="SPD33533.1"/>
    </source>
</evidence>
<dbReference type="PROSITE" id="PS50071">
    <property type="entry name" value="HOMEOBOX_2"/>
    <property type="match status" value="1"/>
</dbReference>
<evidence type="ECO:0000259" key="15">
    <source>
        <dbReference type="PROSITE" id="PS50016"/>
    </source>
</evidence>
<dbReference type="EMBL" id="OIVN01006459">
    <property type="protein sequence ID" value="SPD33533.1"/>
    <property type="molecule type" value="Genomic_DNA"/>
</dbReference>
<evidence type="ECO:0000256" key="4">
    <source>
        <dbReference type="ARBA" id="ARBA00022771"/>
    </source>
</evidence>
<evidence type="ECO:0000256" key="2">
    <source>
        <dbReference type="ARBA" id="ARBA00007427"/>
    </source>
</evidence>
<keyword evidence="4 12" id="KW-0863">Zinc-finger</keyword>
<protein>
    <recommendedName>
        <fullName evidence="19">Reverse transcriptase domain-containing protein</fullName>
    </recommendedName>
</protein>
<dbReference type="GO" id="GO:0010557">
    <property type="term" value="P:positive regulation of macromolecule biosynthetic process"/>
    <property type="evidence" value="ECO:0007669"/>
    <property type="project" value="UniProtKB-ARBA"/>
</dbReference>
<feature type="compositionally biased region" description="Basic and acidic residues" evidence="14">
    <location>
        <begin position="2166"/>
        <end position="2184"/>
    </location>
</feature>
<dbReference type="Gene3D" id="3.10.450.700">
    <property type="match status" value="1"/>
</dbReference>
<feature type="compositionally biased region" description="Basic and acidic residues" evidence="14">
    <location>
        <begin position="2102"/>
        <end position="2112"/>
    </location>
</feature>
<dbReference type="CDD" id="cd15504">
    <property type="entry name" value="PHD_PRHA_like"/>
    <property type="match status" value="1"/>
</dbReference>
<dbReference type="PROSITE" id="PS50016">
    <property type="entry name" value="ZF_PHD_2"/>
    <property type="match status" value="1"/>
</dbReference>
<keyword evidence="5" id="KW-0862">Zinc</keyword>
<dbReference type="CDD" id="cd00086">
    <property type="entry name" value="homeodomain"/>
    <property type="match status" value="1"/>
</dbReference>
<dbReference type="GO" id="GO:0006355">
    <property type="term" value="P:regulation of DNA-templated transcription"/>
    <property type="evidence" value="ECO:0007669"/>
    <property type="project" value="UniProtKB-ARBA"/>
</dbReference>
<dbReference type="Pfam" id="PF03372">
    <property type="entry name" value="Exo_endo_phos"/>
    <property type="match status" value="1"/>
</dbReference>
<keyword evidence="7 11" id="KW-0238">DNA-binding</keyword>
<dbReference type="Pfam" id="PF00046">
    <property type="entry name" value="Homeodomain"/>
    <property type="match status" value="1"/>
</dbReference>
<reference evidence="18" key="1">
    <citation type="submission" date="2018-02" db="EMBL/GenBank/DDBJ databases">
        <authorList>
            <person name="Cohen D.B."/>
            <person name="Kent A.D."/>
        </authorList>
    </citation>
    <scope>NUCLEOTIDE SEQUENCE</scope>
</reference>
<dbReference type="Gene3D" id="3.60.10.10">
    <property type="entry name" value="Endonuclease/exonuclease/phosphatase"/>
    <property type="match status" value="1"/>
</dbReference>
<evidence type="ECO:0008006" key="19">
    <source>
        <dbReference type="Google" id="ProtNLM"/>
    </source>
</evidence>
<dbReference type="SUPFAM" id="SSF56219">
    <property type="entry name" value="DNase I-like"/>
    <property type="match status" value="1"/>
</dbReference>
<proteinExistence type="inferred from homology"/>
<dbReference type="InterPro" id="IPR045876">
    <property type="entry name" value="PRHA-like_PHD-finger"/>
</dbReference>
<dbReference type="SMART" id="SM00249">
    <property type="entry name" value="PHD"/>
    <property type="match status" value="1"/>
</dbReference>
<keyword evidence="9" id="KW-0804">Transcription</keyword>
<evidence type="ECO:0000256" key="9">
    <source>
        <dbReference type="ARBA" id="ARBA00023163"/>
    </source>
</evidence>
<feature type="compositionally biased region" description="Acidic residues" evidence="14">
    <location>
        <begin position="1760"/>
        <end position="1788"/>
    </location>
</feature>
<dbReference type="InterPro" id="IPR001356">
    <property type="entry name" value="HD"/>
</dbReference>
<comment type="similarity">
    <text evidence="2">Belongs to the PHD-associated homeobox family.</text>
</comment>
<feature type="compositionally biased region" description="Basic and acidic residues" evidence="14">
    <location>
        <begin position="1850"/>
        <end position="1859"/>
    </location>
</feature>
<evidence type="ECO:0000256" key="13">
    <source>
        <dbReference type="RuleBase" id="RU000682"/>
    </source>
</evidence>
<evidence type="ECO:0000256" key="10">
    <source>
        <dbReference type="ARBA" id="ARBA00023242"/>
    </source>
</evidence>
<evidence type="ECO:0000259" key="16">
    <source>
        <dbReference type="PROSITE" id="PS50071"/>
    </source>
</evidence>
<dbReference type="InterPro" id="IPR036691">
    <property type="entry name" value="Endo/exonu/phosph_ase_sf"/>
</dbReference>
<evidence type="ECO:0000256" key="14">
    <source>
        <dbReference type="SAM" id="MobiDB-lite"/>
    </source>
</evidence>
<dbReference type="CDD" id="cd01650">
    <property type="entry name" value="RT_nLTR_like"/>
    <property type="match status" value="1"/>
</dbReference>
<dbReference type="InterPro" id="IPR019786">
    <property type="entry name" value="Zinc_finger_PHD-type_CS"/>
</dbReference>
<dbReference type="GO" id="GO:0003682">
    <property type="term" value="F:chromatin binding"/>
    <property type="evidence" value="ECO:0007669"/>
    <property type="project" value="TreeGrafter"/>
</dbReference>
<dbReference type="InterPro" id="IPR009057">
    <property type="entry name" value="Homeodomain-like_sf"/>
</dbReference>
<feature type="compositionally biased region" description="Basic and acidic residues" evidence="14">
    <location>
        <begin position="2134"/>
        <end position="2143"/>
    </location>
</feature>
<accession>A0A2N9JAE3</accession>
<dbReference type="SUPFAM" id="SSF57903">
    <property type="entry name" value="FYVE/PHD zinc finger"/>
    <property type="match status" value="1"/>
</dbReference>
<organism evidence="18">
    <name type="scientific">Fagus sylvatica</name>
    <name type="common">Beechnut</name>
    <dbReference type="NCBI Taxonomy" id="28930"/>
    <lineage>
        <taxon>Eukaryota</taxon>
        <taxon>Viridiplantae</taxon>
        <taxon>Streptophyta</taxon>
        <taxon>Embryophyta</taxon>
        <taxon>Tracheophyta</taxon>
        <taxon>Spermatophyta</taxon>
        <taxon>Magnoliopsida</taxon>
        <taxon>eudicotyledons</taxon>
        <taxon>Gunneridae</taxon>
        <taxon>Pentapetalae</taxon>
        <taxon>rosids</taxon>
        <taxon>fabids</taxon>
        <taxon>Fagales</taxon>
        <taxon>Fagaceae</taxon>
        <taxon>Fagus</taxon>
    </lineage>
</organism>
<dbReference type="InterPro" id="IPR043502">
    <property type="entry name" value="DNA/RNA_pol_sf"/>
</dbReference>
<dbReference type="InterPro" id="IPR005135">
    <property type="entry name" value="Endo/exonuclease/phosphatase"/>
</dbReference>
<dbReference type="InterPro" id="IPR013083">
    <property type="entry name" value="Znf_RING/FYVE/PHD"/>
</dbReference>
<evidence type="ECO:0000256" key="12">
    <source>
        <dbReference type="PROSITE-ProRule" id="PRU00146"/>
    </source>
</evidence>
<feature type="compositionally biased region" description="Low complexity" evidence="14">
    <location>
        <begin position="1833"/>
        <end position="1849"/>
    </location>
</feature>
<feature type="compositionally biased region" description="Polar residues" evidence="14">
    <location>
        <begin position="2012"/>
        <end position="2023"/>
    </location>
</feature>
<gene>
    <name evidence="18" type="ORF">FSB_LOCUS61415</name>
</gene>
<feature type="compositionally biased region" description="Acidic residues" evidence="14">
    <location>
        <begin position="1811"/>
        <end position="1824"/>
    </location>
</feature>
<dbReference type="PROSITE" id="PS50878">
    <property type="entry name" value="RT_POL"/>
    <property type="match status" value="1"/>
</dbReference>
<evidence type="ECO:0000259" key="17">
    <source>
        <dbReference type="PROSITE" id="PS50878"/>
    </source>
</evidence>
<evidence type="ECO:0000256" key="3">
    <source>
        <dbReference type="ARBA" id="ARBA00022723"/>
    </source>
</evidence>
<dbReference type="InterPro" id="IPR026960">
    <property type="entry name" value="RVT-Znf"/>
</dbReference>
<evidence type="ECO:0000256" key="1">
    <source>
        <dbReference type="ARBA" id="ARBA00004123"/>
    </source>
</evidence>
<dbReference type="InterPro" id="IPR011011">
    <property type="entry name" value="Znf_FYVE_PHD"/>
</dbReference>
<dbReference type="Pfam" id="PF00078">
    <property type="entry name" value="RVT_1"/>
    <property type="match status" value="1"/>
</dbReference>
<dbReference type="PANTHER" id="PTHR12628:SF13">
    <property type="entry name" value="HOMEOBOX PROTEIN HAT3.1"/>
    <property type="match status" value="1"/>
</dbReference>
<feature type="DNA-binding region" description="Homeobox" evidence="11">
    <location>
        <begin position="2020"/>
        <end position="2079"/>
    </location>
</feature>
<feature type="domain" description="PHD-type" evidence="15">
    <location>
        <begin position="1659"/>
        <end position="1716"/>
    </location>
</feature>
<sequence length="2208" mass="249634">MCRRGKYYTGRRKAFIRTWGEHNKTYVIRRYSNNRGRYVEVTECGRGGSRGRIIIPEGQKHNGWRGFVKELKLLLLSEQCQPTNHGGAHTKMVERVESKNIRALEANSGERKSYAMAVGGIGQETTAMVKLVFRAPEIRKETITGNLGFQDVPKIAAPSKQRQPLCFFPDSALVTENLFVEGGLTICLNDKGQRKVSWTLKEDKLKKAWVPCGPGPGPGLGKNKNKNEALLTFEVGEPSNIVMEEARVNAKPIDSNLGRGLDPVSLSDPSFITQPDKAKISVLEECSRCEVLERTEKVREASMAATSTWVDWSLIFKDGRRVVIPNFSASPWDSTRVVPHFNHSEVMVLPIVGGMTYGSSDEATTGDSLAGEPGMVVMSEEDTSDTLEISPLVIDFSLLEKESGNMGVMEEEVTTQQQLSDWVMGHLKKVGKALGASYEGNEEIVIGLLQDIEAHRIQKGLSESLMKRGRPSAIKGLRELRVSWNVRGLNDCDKRLRIRNLIRLWKADVVCLQEMKLGEVDKRLIKSLWGCPHLDWLSMGSNGASGGILLLWDKRVLEKMDEAAGQFSLSCKFRNVSNQFEWIFTGVYGSNTGGERRALWEELVGIISWWDAPWCIGGYFNVVRFPSEKSGQGPYSTAMQDFSNFMADFGLLDTPLEGGKFTWSNNREVPAMSRLDRFLFSTEWADHFGLINQQRLLRVLSDHFPIFLNCGRIIGGKCPFRFENMWLKAEGFVDKVRGWWEAYVFEGSSSYVMASKLKALKLDLKQWNAQKFGNIAYQQQGILHSLHVIETLAETRSLSEEEKAAKAKLILDWEKNSLLDEISWRQKSRATWLKEGDKNTKFFHSVANSNRRNNTIRHLYINGELSSNQGAIKNQISKFYQSLYTEDTGYRPKMDGLDFTPIKPEEAAWLERPFEEDEIITVVRSMNGDKSSGPDGFPMKFYHACWHVIKDDLMAVFHELYSEGSIAKSINATFLSLIPKKSNANEVRDFRPIALVDRFQILDSVLIANECIDSRLHTAIPGVLCKLDVEKAYDHVNWKFLLYLLERCGFFERWWKWIHFCISTVRFSILINGSPEGFFGSTRGIRQGDPLSPLLFVLITEALSRMMTRAGEEGMLSGFQVGSLDNFLLKISHLLFADDTLIFFDANPNHIFHIRLLFTWFEAVSGLKINLCKSEMVLVGSVSDLENLAGIMGCKTAQLPMNYLGLPHGAKFKSKAIWDPILEKIERKLAGWKRMYLSKGGRLTLIKSTLSSLATYFLSLFPIPVAVASRIDKIQRDFLWGGMGEGNKFHLVNWAQVCQPFHLGAKYGDQHGGWSSGELLVPNGVSLWRNIRKEWTTFSRFLSFEIGDGATVRFWTDRWCGTTSLKEAYPDLFHITRNKEAWVKEHLQYHNEVVSWVLNFSRPIQDWEESSLSSFLDLLYSSSVKGYGLDRVCWYGSQEKGFQVKSFYNAMLPQTAAVGPWKNIWKPKVPTRVAFFVWTAALDRILTTDNLRRRWVIIMDWCCMCKNSGESSSHLLLHCPLAWDLWNFILSLFGLQWVMPRDVRDLLACWWAGRGRSKIKELWNLIPHGVFWCIWWERNSRSFEGKERNMMELKELLIHTLMDCLEKLKPEKELQRATSEIFRRKLKIRDLFQRLDSLCAEGTLPESLFDSEGQIGFEDIFCAKCGTKDLSADNDIILCDGTCDRGFHQRCLEPPLLSEDIPPDDEGWLCPGCDCKDDCIDILNESQGTNLSITDSWEKVFPEAAAAAGHNQDHNGLPSDDSDDDDYNPCEPDDEKVEGEESSSDESEYASATEELEAPTKDEQYLGLPSEDSEDDDYDPEAADLDVKVEKGSSSSDFTSDSEDLAAALDDNRPSRDDEGPTSTSLDCIKALRGSGGKRSTTVGKKLSLNDELVSILETEPGQDGSAPVSRGRKVERLDYKKLHDEEYGNVPTDSSDDEDWNDTAAPRKRKRTTGEVAPVSPNGRIPNGKNTKDIMHNLKETDHTPKRRTRQTANVENINNSPMKSLDDSCKSGSSGKRTSSAYRRLGEAVTQRLYNSFKENQYPERATKESLAQELGLTFQQVSKWFENARWSFHHSSHMETSIADSASKKGTPSPQTKKKQLEPVHDMFTRDSNCNGVPNKALPKAGTNVPEHSEDLRDSELVTQESYRQNSTTPKSRKRKGRSDRQASDSDLRIGEIKEAPAESPKANEVQSGGGMMTRRRKSLA</sequence>
<dbReference type="FunFam" id="1.10.10.60:FF:000711">
    <property type="entry name" value="Homeobox protein HAT3.1"/>
    <property type="match status" value="1"/>
</dbReference>
<comment type="subcellular location">
    <subcellularLocation>
        <location evidence="1 11 13">Nucleus</location>
    </subcellularLocation>
</comment>
<dbReference type="Pfam" id="PF13966">
    <property type="entry name" value="zf-RVT"/>
    <property type="match status" value="1"/>
</dbReference>
<feature type="domain" description="Homeobox" evidence="16">
    <location>
        <begin position="2018"/>
        <end position="2078"/>
    </location>
</feature>
<dbReference type="Pfam" id="PF00628">
    <property type="entry name" value="PHD"/>
    <property type="match status" value="1"/>
</dbReference>
<dbReference type="InterPro" id="IPR019787">
    <property type="entry name" value="Znf_PHD-finger"/>
</dbReference>
<keyword evidence="8 11" id="KW-0371">Homeobox</keyword>
<keyword evidence="6" id="KW-0805">Transcription regulation</keyword>
<dbReference type="SUPFAM" id="SSF56672">
    <property type="entry name" value="DNA/RNA polymerases"/>
    <property type="match status" value="1"/>
</dbReference>
<feature type="region of interest" description="Disordered" evidence="14">
    <location>
        <begin position="2084"/>
        <end position="2208"/>
    </location>
</feature>
<feature type="compositionally biased region" description="Basic and acidic residues" evidence="14">
    <location>
        <begin position="1913"/>
        <end position="1927"/>
    </location>
</feature>
<feature type="compositionally biased region" description="Polar residues" evidence="14">
    <location>
        <begin position="2144"/>
        <end position="2157"/>
    </location>
</feature>
<dbReference type="SUPFAM" id="SSF46689">
    <property type="entry name" value="Homeodomain-like"/>
    <property type="match status" value="1"/>
</dbReference>
<dbReference type="SMART" id="SM00389">
    <property type="entry name" value="HOX"/>
    <property type="match status" value="1"/>
</dbReference>
<dbReference type="GO" id="GO:0004519">
    <property type="term" value="F:endonuclease activity"/>
    <property type="evidence" value="ECO:0007669"/>
    <property type="project" value="InterPro"/>
</dbReference>